<dbReference type="RefSeq" id="WP_215341034.1">
    <property type="nucleotide sequence ID" value="NZ_JAGSGD010000001.1"/>
</dbReference>
<reference evidence="2" key="1">
    <citation type="submission" date="2021-04" db="EMBL/GenBank/DDBJ databases">
        <title>Draft genome assembly of strain Phenylobacterium sp. 20VBR1 using MiniION and Illumina platforms.</title>
        <authorList>
            <person name="Thomas F.A."/>
            <person name="Krishnan K.P."/>
            <person name="Sinha R.K."/>
        </authorList>
    </citation>
    <scope>NUCLEOTIDE SEQUENCE</scope>
    <source>
        <strain evidence="2">20VBR1</strain>
    </source>
</reference>
<keyword evidence="1" id="KW-0812">Transmembrane</keyword>
<evidence type="ECO:0000313" key="2">
    <source>
        <dbReference type="EMBL" id="MBR7620321.1"/>
    </source>
</evidence>
<evidence type="ECO:0000256" key="1">
    <source>
        <dbReference type="SAM" id="Phobius"/>
    </source>
</evidence>
<sequence length="265" mass="28696">MRRDLIAAAVALRIGAGQAMAGWTVLAGRCLFYVLIMTVLSALWDKVAAEPVQGAIRLPAGGLVLYVLATEWITLSLPSVHLRFEDDIRSGGLEPHLLRPKFYLLQSLAQNLGGTLVRLAALGVTAVVWLAATGREGPPAATYPYLFVLGVLAVTVGMLLYALAGLCAFWTRRILPVMLVIQKLMFLLGGLFAPITLYPDWLRKIAEATPFAAHLYWAGVQALHPSGAMFLTAVAWQVLWIVLLSLLCVALWRAGLAKLLREGGV</sequence>
<organism evidence="2 3">
    <name type="scientific">Phenylobacterium glaciei</name>
    <dbReference type="NCBI Taxonomy" id="2803784"/>
    <lineage>
        <taxon>Bacteria</taxon>
        <taxon>Pseudomonadati</taxon>
        <taxon>Pseudomonadota</taxon>
        <taxon>Alphaproteobacteria</taxon>
        <taxon>Caulobacterales</taxon>
        <taxon>Caulobacteraceae</taxon>
        <taxon>Phenylobacterium</taxon>
    </lineage>
</organism>
<gene>
    <name evidence="2" type="ORF">JKL49_13080</name>
</gene>
<dbReference type="PANTHER" id="PTHR36832:SF1">
    <property type="entry name" value="SLR1174 PROTEIN"/>
    <property type="match status" value="1"/>
</dbReference>
<keyword evidence="1" id="KW-0472">Membrane</keyword>
<keyword evidence="1" id="KW-1133">Transmembrane helix</keyword>
<dbReference type="Proteomes" id="UP000622580">
    <property type="component" value="Unassembled WGS sequence"/>
</dbReference>
<comment type="caution">
    <text evidence="2">The sequence shown here is derived from an EMBL/GenBank/DDBJ whole genome shotgun (WGS) entry which is preliminary data.</text>
</comment>
<dbReference type="InterPro" id="IPR010390">
    <property type="entry name" value="ABC-2_transporter-like"/>
</dbReference>
<evidence type="ECO:0000313" key="3">
    <source>
        <dbReference type="Proteomes" id="UP000622580"/>
    </source>
</evidence>
<feature type="transmembrane region" description="Helical" evidence="1">
    <location>
        <begin position="228"/>
        <end position="252"/>
    </location>
</feature>
<dbReference type="AlphaFoldDB" id="A0A941D3P3"/>
<proteinExistence type="predicted"/>
<protein>
    <submittedName>
        <fullName evidence="2">ABC-2 family transporter protein</fullName>
    </submittedName>
</protein>
<dbReference type="EMBL" id="JAGSGD010000001">
    <property type="protein sequence ID" value="MBR7620321.1"/>
    <property type="molecule type" value="Genomic_DNA"/>
</dbReference>
<feature type="transmembrane region" description="Helical" evidence="1">
    <location>
        <begin position="31"/>
        <end position="49"/>
    </location>
</feature>
<dbReference type="PANTHER" id="PTHR36832">
    <property type="entry name" value="SLR1174 PROTEIN-RELATED"/>
    <property type="match status" value="1"/>
</dbReference>
<feature type="transmembrane region" description="Helical" evidence="1">
    <location>
        <begin position="177"/>
        <end position="197"/>
    </location>
</feature>
<accession>A0A941D3P3</accession>
<feature type="transmembrane region" description="Helical" evidence="1">
    <location>
        <begin position="108"/>
        <end position="132"/>
    </location>
</feature>
<dbReference type="Pfam" id="PF06182">
    <property type="entry name" value="ABC2_membrane_6"/>
    <property type="match status" value="1"/>
</dbReference>
<keyword evidence="3" id="KW-1185">Reference proteome</keyword>
<name>A0A941D3P3_9CAUL</name>
<feature type="transmembrane region" description="Helical" evidence="1">
    <location>
        <begin position="144"/>
        <end position="170"/>
    </location>
</feature>